<dbReference type="GeneTree" id="ENSGT00940000156089"/>
<dbReference type="InterPro" id="IPR050384">
    <property type="entry name" value="Endophilin_SH3RF"/>
</dbReference>
<evidence type="ECO:0000256" key="10">
    <source>
        <dbReference type="PROSITE-ProRule" id="PRU00192"/>
    </source>
</evidence>
<dbReference type="PROSITE" id="PS50002">
    <property type="entry name" value="SH3"/>
    <property type="match status" value="1"/>
</dbReference>
<evidence type="ECO:0000256" key="5">
    <source>
        <dbReference type="ARBA" id="ARBA00022490"/>
    </source>
</evidence>
<evidence type="ECO:0000256" key="6">
    <source>
        <dbReference type="ARBA" id="ARBA00022553"/>
    </source>
</evidence>
<keyword evidence="4 10" id="KW-0728">SH3 domain</keyword>
<evidence type="ECO:0000256" key="8">
    <source>
        <dbReference type="ARBA" id="ARBA00023212"/>
    </source>
</evidence>
<dbReference type="SMART" id="SM00326">
    <property type="entry name" value="SH3"/>
    <property type="match status" value="1"/>
</dbReference>
<reference evidence="13" key="2">
    <citation type="submission" date="2025-09" db="UniProtKB">
        <authorList>
            <consortium name="Ensembl"/>
        </authorList>
    </citation>
    <scope>IDENTIFICATION</scope>
</reference>
<evidence type="ECO:0000256" key="7">
    <source>
        <dbReference type="ARBA" id="ARBA00023054"/>
    </source>
</evidence>
<dbReference type="FunFam" id="2.30.30.40:FF:000002">
    <property type="entry name" value="abl interactor 1 isoform X1"/>
    <property type="match status" value="1"/>
</dbReference>
<name>A0A3B5MHN3_9TELE</name>
<keyword evidence="8" id="KW-0206">Cytoskeleton</keyword>
<evidence type="ECO:0000256" key="4">
    <source>
        <dbReference type="ARBA" id="ARBA00022443"/>
    </source>
</evidence>
<evidence type="ECO:0000256" key="11">
    <source>
        <dbReference type="SAM" id="MobiDB-lite"/>
    </source>
</evidence>
<dbReference type="PANTHER" id="PTHR14167">
    <property type="entry name" value="SH3 DOMAIN-CONTAINING"/>
    <property type="match status" value="1"/>
</dbReference>
<dbReference type="PRINTS" id="PR00452">
    <property type="entry name" value="SH3DOMAIN"/>
</dbReference>
<protein>
    <recommendedName>
        <fullName evidence="12">SH3 domain-containing protein</fullName>
    </recommendedName>
</protein>
<evidence type="ECO:0000256" key="3">
    <source>
        <dbReference type="ARBA" id="ARBA00010020"/>
    </source>
</evidence>
<evidence type="ECO:0000313" key="14">
    <source>
        <dbReference type="Proteomes" id="UP000261380"/>
    </source>
</evidence>
<accession>A0A3B5MHN3</accession>
<keyword evidence="9" id="KW-0966">Cell projection</keyword>
<evidence type="ECO:0000256" key="1">
    <source>
        <dbReference type="ARBA" id="ARBA00004245"/>
    </source>
</evidence>
<dbReference type="GO" id="GO:0005856">
    <property type="term" value="C:cytoskeleton"/>
    <property type="evidence" value="ECO:0007669"/>
    <property type="project" value="UniProtKB-SubCell"/>
</dbReference>
<dbReference type="Gene3D" id="2.30.30.40">
    <property type="entry name" value="SH3 Domains"/>
    <property type="match status" value="1"/>
</dbReference>
<dbReference type="Proteomes" id="UP000261380">
    <property type="component" value="Unplaced"/>
</dbReference>
<dbReference type="SUPFAM" id="SSF50044">
    <property type="entry name" value="SH3-domain"/>
    <property type="match status" value="1"/>
</dbReference>
<organism evidence="13 14">
    <name type="scientific">Xiphophorus couchianus</name>
    <name type="common">Monterrey platyfish</name>
    <dbReference type="NCBI Taxonomy" id="32473"/>
    <lineage>
        <taxon>Eukaryota</taxon>
        <taxon>Metazoa</taxon>
        <taxon>Chordata</taxon>
        <taxon>Craniata</taxon>
        <taxon>Vertebrata</taxon>
        <taxon>Euteleostomi</taxon>
        <taxon>Actinopterygii</taxon>
        <taxon>Neopterygii</taxon>
        <taxon>Teleostei</taxon>
        <taxon>Neoteleostei</taxon>
        <taxon>Acanthomorphata</taxon>
        <taxon>Ovalentaria</taxon>
        <taxon>Atherinomorphae</taxon>
        <taxon>Cyprinodontiformes</taxon>
        <taxon>Poeciliidae</taxon>
        <taxon>Poeciliinae</taxon>
        <taxon>Xiphophorus</taxon>
    </lineage>
</organism>
<keyword evidence="14" id="KW-1185">Reference proteome</keyword>
<dbReference type="InterPro" id="IPR036028">
    <property type="entry name" value="SH3-like_dom_sf"/>
</dbReference>
<comment type="similarity">
    <text evidence="3">Belongs to the ABI family.</text>
</comment>
<dbReference type="AlphaFoldDB" id="A0A3B5MHN3"/>
<dbReference type="GO" id="GO:0030027">
    <property type="term" value="C:lamellipodium"/>
    <property type="evidence" value="ECO:0007669"/>
    <property type="project" value="UniProtKB-SubCell"/>
</dbReference>
<keyword evidence="6" id="KW-0597">Phosphoprotein</keyword>
<dbReference type="Ensembl" id="ENSXCOT00000020876.1">
    <property type="protein sequence ID" value="ENSXCOP00000020626.1"/>
    <property type="gene ID" value="ENSXCOG00000015450.1"/>
</dbReference>
<evidence type="ECO:0000313" key="13">
    <source>
        <dbReference type="Ensembl" id="ENSXCOP00000020626.1"/>
    </source>
</evidence>
<evidence type="ECO:0000256" key="9">
    <source>
        <dbReference type="ARBA" id="ARBA00023273"/>
    </source>
</evidence>
<reference evidence="13" key="1">
    <citation type="submission" date="2025-08" db="UniProtKB">
        <authorList>
            <consortium name="Ensembl"/>
        </authorList>
    </citation>
    <scope>IDENTIFICATION</scope>
</reference>
<dbReference type="InterPro" id="IPR001452">
    <property type="entry name" value="SH3_domain"/>
</dbReference>
<dbReference type="STRING" id="32473.ENSXCOP00000020626"/>
<dbReference type="Pfam" id="PF14604">
    <property type="entry name" value="SH3_9"/>
    <property type="match status" value="1"/>
</dbReference>
<evidence type="ECO:0000256" key="2">
    <source>
        <dbReference type="ARBA" id="ARBA00004510"/>
    </source>
</evidence>
<proteinExistence type="inferred from homology"/>
<sequence length="108" mass="12180">MSHIDSPAEELDLKQLTSPPSSVEDYENDEDEENFMVHLDEDPPWAPQNYLDKVVAIYSYSGSKDYELSFQQGAIIYVIKMSHDGWFDGVMNGSAGLFPGNHVESIIH</sequence>
<comment type="subcellular location">
    <subcellularLocation>
        <location evidence="2">Cell projection</location>
        <location evidence="2">Lamellipodium</location>
    </subcellularLocation>
    <subcellularLocation>
        <location evidence="1">Cytoplasm</location>
        <location evidence="1">Cytoskeleton</location>
    </subcellularLocation>
</comment>
<feature type="region of interest" description="Disordered" evidence="11">
    <location>
        <begin position="1"/>
        <end position="32"/>
    </location>
</feature>
<keyword evidence="7" id="KW-0175">Coiled coil</keyword>
<keyword evidence="5" id="KW-0963">Cytoplasm</keyword>
<feature type="domain" description="SH3" evidence="12">
    <location>
        <begin position="49"/>
        <end position="108"/>
    </location>
</feature>
<evidence type="ECO:0000259" key="12">
    <source>
        <dbReference type="PROSITE" id="PS50002"/>
    </source>
</evidence>